<feature type="compositionally biased region" description="Acidic residues" evidence="2">
    <location>
        <begin position="484"/>
        <end position="495"/>
    </location>
</feature>
<evidence type="ECO:0000259" key="3">
    <source>
        <dbReference type="PROSITE" id="PS50089"/>
    </source>
</evidence>
<dbReference type="InterPro" id="IPR001841">
    <property type="entry name" value="Znf_RING"/>
</dbReference>
<feature type="compositionally biased region" description="Basic and acidic residues" evidence="2">
    <location>
        <begin position="386"/>
        <end position="396"/>
    </location>
</feature>
<keyword evidence="1" id="KW-0863">Zinc-finger</keyword>
<sequence length="495" mass="57600">MDQAKHNGRNQERNNDQEPGDRHQQCSERTEELHTPTTSSPSTTASPSEQQPGSPSSSLIDTTPLDQQALGSHSVTPTLDFDFIRGAYPPIPQPDIPGRVSPQRHSLDEFIAEHLIPVENSVPDGACNICLDQFDNEEHAALVIVGIDGCKGHIFGERCLLKWFDMQIVEQGKLTCPYCRTELYSQSLESFLLRPTRSVINLSVEFRGPLRSNSRPTMPLPQLSLESLEQQLNQRFYANTNVRAPMRTNRGTSVRSRRVYVIENLEYDQRARLYDGTDRERLHPHPETSIHTEWPWMILAFSDQSWPRLDQNSNQISELSSQDHNTGRQAPREASVQLSRDSYQISRQHFGPDRSSNPPTSSKNDRQYMPRGSGLSENLSRRAHRHQEERKRRLQRPEMIHSRWKIEERYRRQQRRMRVYQRNTGQHKRGQSVLESELEERIRGQQDWLRLERRRLPPEDDEFGQASDGEDWYMGGDEYWQESNGEDWYTESDED</sequence>
<dbReference type="SUPFAM" id="SSF57850">
    <property type="entry name" value="RING/U-box"/>
    <property type="match status" value="1"/>
</dbReference>
<feature type="region of interest" description="Disordered" evidence="2">
    <location>
        <begin position="1"/>
        <end position="63"/>
    </location>
</feature>
<dbReference type="InterPro" id="IPR013083">
    <property type="entry name" value="Znf_RING/FYVE/PHD"/>
</dbReference>
<dbReference type="Proteomes" id="UP000800093">
    <property type="component" value="Unassembled WGS sequence"/>
</dbReference>
<feature type="region of interest" description="Disordered" evidence="2">
    <location>
        <begin position="318"/>
        <end position="396"/>
    </location>
</feature>
<feature type="region of interest" description="Disordered" evidence="2">
    <location>
        <begin position="453"/>
        <end position="495"/>
    </location>
</feature>
<protein>
    <recommendedName>
        <fullName evidence="3">RING-type domain-containing protein</fullName>
    </recommendedName>
</protein>
<gene>
    <name evidence="4" type="ORF">CC78DRAFT_546486</name>
</gene>
<comment type="caution">
    <text evidence="4">The sequence shown here is derived from an EMBL/GenBank/DDBJ whole genome shotgun (WGS) entry which is preliminary data.</text>
</comment>
<dbReference type="AlphaFoldDB" id="A0A9P4K5H3"/>
<keyword evidence="1" id="KW-0479">Metal-binding</keyword>
<accession>A0A9P4K5H3</accession>
<feature type="compositionally biased region" description="Polar residues" evidence="2">
    <location>
        <begin position="318"/>
        <end position="328"/>
    </location>
</feature>
<evidence type="ECO:0000256" key="1">
    <source>
        <dbReference type="PROSITE-ProRule" id="PRU00175"/>
    </source>
</evidence>
<feature type="domain" description="RING-type" evidence="3">
    <location>
        <begin position="127"/>
        <end position="180"/>
    </location>
</feature>
<dbReference type="OrthoDB" id="3800767at2759"/>
<evidence type="ECO:0000256" key="2">
    <source>
        <dbReference type="SAM" id="MobiDB-lite"/>
    </source>
</evidence>
<organism evidence="4 5">
    <name type="scientific">Lojkania enalia</name>
    <dbReference type="NCBI Taxonomy" id="147567"/>
    <lineage>
        <taxon>Eukaryota</taxon>
        <taxon>Fungi</taxon>
        <taxon>Dikarya</taxon>
        <taxon>Ascomycota</taxon>
        <taxon>Pezizomycotina</taxon>
        <taxon>Dothideomycetes</taxon>
        <taxon>Pleosporomycetidae</taxon>
        <taxon>Pleosporales</taxon>
        <taxon>Pleosporales incertae sedis</taxon>
        <taxon>Lojkania</taxon>
    </lineage>
</organism>
<keyword evidence="1" id="KW-0862">Zinc</keyword>
<dbReference type="GO" id="GO:0008270">
    <property type="term" value="F:zinc ion binding"/>
    <property type="evidence" value="ECO:0007669"/>
    <property type="project" value="UniProtKB-KW"/>
</dbReference>
<reference evidence="5" key="1">
    <citation type="journal article" date="2020" name="Stud. Mycol.">
        <title>101 Dothideomycetes genomes: A test case for predicting lifestyles and emergence of pathogens.</title>
        <authorList>
            <person name="Haridas S."/>
            <person name="Albert R."/>
            <person name="Binder M."/>
            <person name="Bloem J."/>
            <person name="LaButti K."/>
            <person name="Salamov A."/>
            <person name="Andreopoulos B."/>
            <person name="Baker S."/>
            <person name="Barry K."/>
            <person name="Bills G."/>
            <person name="Bluhm B."/>
            <person name="Cannon C."/>
            <person name="Castanera R."/>
            <person name="Culley D."/>
            <person name="Daum C."/>
            <person name="Ezra D."/>
            <person name="Gonzalez J."/>
            <person name="Henrissat B."/>
            <person name="Kuo A."/>
            <person name="Liang C."/>
            <person name="Lipzen A."/>
            <person name="Lutzoni F."/>
            <person name="Magnuson J."/>
            <person name="Mondo S."/>
            <person name="Nolan M."/>
            <person name="Ohm R."/>
            <person name="Pangilinan J."/>
            <person name="Park H.-J."/>
            <person name="Ramirez L."/>
            <person name="Alfaro M."/>
            <person name="Sun H."/>
            <person name="Tritt A."/>
            <person name="Yoshinaga Y."/>
            <person name="Zwiers L.-H."/>
            <person name="Turgeon B."/>
            <person name="Goodwin S."/>
            <person name="Spatafora J."/>
            <person name="Crous P."/>
            <person name="Grigoriev I."/>
        </authorList>
    </citation>
    <scope>NUCLEOTIDE SEQUENCE [LARGE SCALE GENOMIC DNA]</scope>
    <source>
        <strain evidence="5">CBS 304.66</strain>
    </source>
</reference>
<feature type="compositionally biased region" description="Polar residues" evidence="2">
    <location>
        <begin position="336"/>
        <end position="347"/>
    </location>
</feature>
<keyword evidence="5" id="KW-1185">Reference proteome</keyword>
<feature type="compositionally biased region" description="Low complexity" evidence="2">
    <location>
        <begin position="35"/>
        <end position="58"/>
    </location>
</feature>
<feature type="compositionally biased region" description="Basic and acidic residues" evidence="2">
    <location>
        <begin position="9"/>
        <end position="34"/>
    </location>
</feature>
<dbReference type="EMBL" id="ML986653">
    <property type="protein sequence ID" value="KAF2261662.1"/>
    <property type="molecule type" value="Genomic_DNA"/>
</dbReference>
<evidence type="ECO:0000313" key="4">
    <source>
        <dbReference type="EMBL" id="KAF2261662.1"/>
    </source>
</evidence>
<evidence type="ECO:0000313" key="5">
    <source>
        <dbReference type="Proteomes" id="UP000800093"/>
    </source>
</evidence>
<name>A0A9P4K5H3_9PLEO</name>
<feature type="compositionally biased region" description="Acidic residues" evidence="2">
    <location>
        <begin position="459"/>
        <end position="471"/>
    </location>
</feature>
<proteinExistence type="predicted"/>
<dbReference type="PROSITE" id="PS50089">
    <property type="entry name" value="ZF_RING_2"/>
    <property type="match status" value="1"/>
</dbReference>
<dbReference type="Gene3D" id="3.30.40.10">
    <property type="entry name" value="Zinc/RING finger domain, C3HC4 (zinc finger)"/>
    <property type="match status" value="1"/>
</dbReference>
<dbReference type="Pfam" id="PF13639">
    <property type="entry name" value="zf-RING_2"/>
    <property type="match status" value="1"/>
</dbReference>